<dbReference type="InterPro" id="IPR052925">
    <property type="entry name" value="Phage_Integrase-like_Recomb"/>
</dbReference>
<protein>
    <submittedName>
        <fullName evidence="1">Integrase recombinase xerD-like</fullName>
    </submittedName>
</protein>
<dbReference type="EMBL" id="CACRXK020018568">
    <property type="protein sequence ID" value="CAB4032639.1"/>
    <property type="molecule type" value="Genomic_DNA"/>
</dbReference>
<dbReference type="GO" id="GO:0003677">
    <property type="term" value="F:DNA binding"/>
    <property type="evidence" value="ECO:0007669"/>
    <property type="project" value="InterPro"/>
</dbReference>
<dbReference type="InterPro" id="IPR002104">
    <property type="entry name" value="Integrase_catalytic"/>
</dbReference>
<proteinExistence type="predicted"/>
<gene>
    <name evidence="1" type="ORF">PACLA_8A034049</name>
</gene>
<dbReference type="SUPFAM" id="SSF56349">
    <property type="entry name" value="DNA breaking-rejoining enzymes"/>
    <property type="match status" value="1"/>
</dbReference>
<accession>A0A6S7LIM5</accession>
<name>A0A6S7LIM5_PARCT</name>
<comment type="caution">
    <text evidence="1">The sequence shown here is derived from an EMBL/GenBank/DDBJ whole genome shotgun (WGS) entry which is preliminary data.</text>
</comment>
<dbReference type="OrthoDB" id="5965134at2759"/>
<dbReference type="PANTHER" id="PTHR34605:SF6">
    <property type="entry name" value="TYR RECOMBINASE DOMAIN-CONTAINING PROTEIN"/>
    <property type="match status" value="1"/>
</dbReference>
<keyword evidence="2" id="KW-1185">Reference proteome</keyword>
<dbReference type="InterPro" id="IPR013762">
    <property type="entry name" value="Integrase-like_cat_sf"/>
</dbReference>
<dbReference type="InterPro" id="IPR011010">
    <property type="entry name" value="DNA_brk_join_enz"/>
</dbReference>
<dbReference type="PANTHER" id="PTHR34605">
    <property type="entry name" value="PHAGE_INTEGRASE DOMAIN-CONTAINING PROTEIN"/>
    <property type="match status" value="1"/>
</dbReference>
<sequence length="215" mass="23647">MNTDGNPADTQVSHNIVEASKRLFCKPPSKNEPLTVEVIRRVCQTFAGSTATILDLRTALIFSLGFSGLFRIGELLELQARDVVINEDHVEITVKKSKTDQYRLGNKVFVAKTNGPACPYGLLSRFFLLAKILPCSDQYIFRSVNSLKQGSTKSTVNKPISYSRCREIIKDTLGKVGADPKCYSTHSLRSGGATAMAQVVTGNPSQSRHLRLQGR</sequence>
<dbReference type="PROSITE" id="PS51898">
    <property type="entry name" value="TYR_RECOMBINASE"/>
    <property type="match status" value="1"/>
</dbReference>
<dbReference type="GO" id="GO:0015074">
    <property type="term" value="P:DNA integration"/>
    <property type="evidence" value="ECO:0007669"/>
    <property type="project" value="InterPro"/>
</dbReference>
<dbReference type="GO" id="GO:0006310">
    <property type="term" value="P:DNA recombination"/>
    <property type="evidence" value="ECO:0007669"/>
    <property type="project" value="InterPro"/>
</dbReference>
<evidence type="ECO:0000313" key="1">
    <source>
        <dbReference type="EMBL" id="CAB4032639.1"/>
    </source>
</evidence>
<dbReference type="AlphaFoldDB" id="A0A6S7LIM5"/>
<reference evidence="1" key="1">
    <citation type="submission" date="2020-04" db="EMBL/GenBank/DDBJ databases">
        <authorList>
            <person name="Alioto T."/>
            <person name="Alioto T."/>
            <person name="Gomez Garrido J."/>
        </authorList>
    </citation>
    <scope>NUCLEOTIDE SEQUENCE</scope>
    <source>
        <strain evidence="1">A484AB</strain>
    </source>
</reference>
<evidence type="ECO:0000313" key="2">
    <source>
        <dbReference type="Proteomes" id="UP001152795"/>
    </source>
</evidence>
<dbReference type="Proteomes" id="UP001152795">
    <property type="component" value="Unassembled WGS sequence"/>
</dbReference>
<dbReference type="Gene3D" id="1.10.443.10">
    <property type="entry name" value="Intergrase catalytic core"/>
    <property type="match status" value="1"/>
</dbReference>
<organism evidence="1 2">
    <name type="scientific">Paramuricea clavata</name>
    <name type="common">Red gorgonian</name>
    <name type="synonym">Violescent sea-whip</name>
    <dbReference type="NCBI Taxonomy" id="317549"/>
    <lineage>
        <taxon>Eukaryota</taxon>
        <taxon>Metazoa</taxon>
        <taxon>Cnidaria</taxon>
        <taxon>Anthozoa</taxon>
        <taxon>Octocorallia</taxon>
        <taxon>Malacalcyonacea</taxon>
        <taxon>Plexauridae</taxon>
        <taxon>Paramuricea</taxon>
    </lineage>
</organism>